<dbReference type="Proteomes" id="UP000663829">
    <property type="component" value="Unassembled WGS sequence"/>
</dbReference>
<dbReference type="EMBL" id="CAJNOK010000441">
    <property type="protein sequence ID" value="CAF0753331.1"/>
    <property type="molecule type" value="Genomic_DNA"/>
</dbReference>
<organism evidence="2 5">
    <name type="scientific">Didymodactylos carnosus</name>
    <dbReference type="NCBI Taxonomy" id="1234261"/>
    <lineage>
        <taxon>Eukaryota</taxon>
        <taxon>Metazoa</taxon>
        <taxon>Spiralia</taxon>
        <taxon>Gnathifera</taxon>
        <taxon>Rotifera</taxon>
        <taxon>Eurotatoria</taxon>
        <taxon>Bdelloidea</taxon>
        <taxon>Philodinida</taxon>
        <taxon>Philodinidae</taxon>
        <taxon>Didymodactylos</taxon>
    </lineage>
</organism>
<dbReference type="EMBL" id="CAJOBC010000515">
    <property type="protein sequence ID" value="CAF3595770.1"/>
    <property type="molecule type" value="Genomic_DNA"/>
</dbReference>
<dbReference type="AlphaFoldDB" id="A0A813TJW3"/>
<dbReference type="Proteomes" id="UP000677228">
    <property type="component" value="Unassembled WGS sequence"/>
</dbReference>
<dbReference type="Proteomes" id="UP000682733">
    <property type="component" value="Unassembled WGS sequence"/>
</dbReference>
<dbReference type="EMBL" id="CAJNOQ010000515">
    <property type="protein sequence ID" value="CAF0810164.1"/>
    <property type="molecule type" value="Genomic_DNA"/>
</dbReference>
<keyword evidence="5" id="KW-1185">Reference proteome</keyword>
<gene>
    <name evidence="2" type="ORF">GPM918_LOCUS3986</name>
    <name evidence="1" type="ORF">OVA965_LOCUS2140</name>
    <name evidence="4" type="ORF">SRO942_LOCUS3986</name>
    <name evidence="3" type="ORF">TMI583_LOCUS2140</name>
</gene>
<comment type="caution">
    <text evidence="2">The sequence shown here is derived from an EMBL/GenBank/DDBJ whole genome shotgun (WGS) entry which is preliminary data.</text>
</comment>
<sequence length="108" mass="12441">MSVVPTLTLFNESSNFKLSIHFPHDYWSPGSLQKTLHSVEHIYDHKIRYMMQNDAKLFSHDRFKNLPSSIGQAIKKSDTPQLCILIKSVSQSKPSPQLKQQKQEEITS</sequence>
<proteinExistence type="predicted"/>
<evidence type="ECO:0000313" key="4">
    <source>
        <dbReference type="EMBL" id="CAF3595770.1"/>
    </source>
</evidence>
<evidence type="ECO:0000313" key="2">
    <source>
        <dbReference type="EMBL" id="CAF0810164.1"/>
    </source>
</evidence>
<name>A0A813TJW3_9BILA</name>
<evidence type="ECO:0000313" key="3">
    <source>
        <dbReference type="EMBL" id="CAF3532248.1"/>
    </source>
</evidence>
<evidence type="ECO:0000313" key="5">
    <source>
        <dbReference type="Proteomes" id="UP000663829"/>
    </source>
</evidence>
<reference evidence="2" key="1">
    <citation type="submission" date="2021-02" db="EMBL/GenBank/DDBJ databases">
        <authorList>
            <person name="Nowell W R."/>
        </authorList>
    </citation>
    <scope>NUCLEOTIDE SEQUENCE</scope>
</reference>
<dbReference type="EMBL" id="CAJOBA010000441">
    <property type="protein sequence ID" value="CAF3532248.1"/>
    <property type="molecule type" value="Genomic_DNA"/>
</dbReference>
<evidence type="ECO:0000313" key="1">
    <source>
        <dbReference type="EMBL" id="CAF0753331.1"/>
    </source>
</evidence>
<protein>
    <submittedName>
        <fullName evidence="2">Uncharacterized protein</fullName>
    </submittedName>
</protein>
<accession>A0A813TJW3</accession>
<dbReference type="Proteomes" id="UP000681722">
    <property type="component" value="Unassembled WGS sequence"/>
</dbReference>